<accession>A0A518ELB5</accession>
<feature type="chain" id="PRO_5022016378" evidence="1">
    <location>
        <begin position="27"/>
        <end position="589"/>
    </location>
</feature>
<dbReference type="OrthoDB" id="127762at2"/>
<dbReference type="Pfam" id="PF09471">
    <property type="entry name" value="Peptidase_M64"/>
    <property type="match status" value="1"/>
</dbReference>
<organism evidence="2 3">
    <name type="scientific">Saltatorellus ferox</name>
    <dbReference type="NCBI Taxonomy" id="2528018"/>
    <lineage>
        <taxon>Bacteria</taxon>
        <taxon>Pseudomonadati</taxon>
        <taxon>Planctomycetota</taxon>
        <taxon>Planctomycetia</taxon>
        <taxon>Planctomycetia incertae sedis</taxon>
        <taxon>Saltatorellus</taxon>
    </lineage>
</organism>
<evidence type="ECO:0000313" key="3">
    <source>
        <dbReference type="Proteomes" id="UP000320390"/>
    </source>
</evidence>
<dbReference type="Proteomes" id="UP000320390">
    <property type="component" value="Chromosome"/>
</dbReference>
<sequence precursor="true">MSFRFTQRPLRALILPVAGPTLVAAAAAVALQNSPQGHVRWNEPAPEGFETVFYDGPGLRGELTGGATLQPAMENLSELPVTPAPVTTLFRGEAAGLAQVAPSGQRLLGADNRVDLVFVGDGYTASELGTYQNHVNNVVGGLFSTEPLTSYIDYFAVHRIDVISNESGVDNDPSQGILRDTALDMQFWCSGIERLLCVSVGAAYSYANNAPSVDQVIALANTTKYGGAGYLSSNLATSSGGNSAAVEIVKHELGHSLGRLADEYTYGGPTNWTGGEPSGQNVSTYEAATMASNGQKWANWLGASASGFDGTIGTFEGAQYSVTGIYRPSNNSLMRALGRNFNLVGAEQVLKEIYRKVEPIDSASDPALDYTDADTLVVSPMNVVGAPLSIQWSLDGTPIPGATGMSLDLGTLGLGGCMAEVSVRVVDETPWVRDETFRAARMTQELTYRINEVWTSLECVASPNSVGAGADLSILGSPSLADEDLGLSIGSGPVGAPVLFFYGSAPSSVALGEGTLCAGGTIQRVTVRFFDNLGQAFHTVDFQNDPVSSGATALLPGTTWIFQGWYRDTATGGAATFNFSSAQNVSFCP</sequence>
<dbReference type="InterPro" id="IPR024079">
    <property type="entry name" value="MetalloPept_cat_dom_sf"/>
</dbReference>
<protein>
    <submittedName>
        <fullName evidence="2">IgA Peptidase M64</fullName>
    </submittedName>
</protein>
<evidence type="ECO:0000256" key="1">
    <source>
        <dbReference type="SAM" id="SignalP"/>
    </source>
</evidence>
<name>A0A518ELB5_9BACT</name>
<dbReference type="RefSeq" id="WP_145194321.1">
    <property type="nucleotide sequence ID" value="NZ_CP036434.1"/>
</dbReference>
<keyword evidence="1" id="KW-0732">Signal</keyword>
<dbReference type="EMBL" id="CP036434">
    <property type="protein sequence ID" value="QDV04887.1"/>
    <property type="molecule type" value="Genomic_DNA"/>
</dbReference>
<gene>
    <name evidence="2" type="ORF">Poly30_03810</name>
</gene>
<reference evidence="2 3" key="1">
    <citation type="submission" date="2019-02" db="EMBL/GenBank/DDBJ databases">
        <title>Deep-cultivation of Planctomycetes and their phenomic and genomic characterization uncovers novel biology.</title>
        <authorList>
            <person name="Wiegand S."/>
            <person name="Jogler M."/>
            <person name="Boedeker C."/>
            <person name="Pinto D."/>
            <person name="Vollmers J."/>
            <person name="Rivas-Marin E."/>
            <person name="Kohn T."/>
            <person name="Peeters S.H."/>
            <person name="Heuer A."/>
            <person name="Rast P."/>
            <person name="Oberbeckmann S."/>
            <person name="Bunk B."/>
            <person name="Jeske O."/>
            <person name="Meyerdierks A."/>
            <person name="Storesund J.E."/>
            <person name="Kallscheuer N."/>
            <person name="Luecker S."/>
            <person name="Lage O.M."/>
            <person name="Pohl T."/>
            <person name="Merkel B.J."/>
            <person name="Hornburger P."/>
            <person name="Mueller R.-W."/>
            <person name="Bruemmer F."/>
            <person name="Labrenz M."/>
            <person name="Spormann A.M."/>
            <person name="Op den Camp H."/>
            <person name="Overmann J."/>
            <person name="Amann R."/>
            <person name="Jetten M.S.M."/>
            <person name="Mascher T."/>
            <person name="Medema M.H."/>
            <person name="Devos D.P."/>
            <person name="Kaster A.-K."/>
            <person name="Ovreas L."/>
            <person name="Rohde M."/>
            <person name="Galperin M.Y."/>
            <person name="Jogler C."/>
        </authorList>
    </citation>
    <scope>NUCLEOTIDE SEQUENCE [LARGE SCALE GENOMIC DNA]</scope>
    <source>
        <strain evidence="2 3">Poly30</strain>
    </source>
</reference>
<feature type="signal peptide" evidence="1">
    <location>
        <begin position="1"/>
        <end position="26"/>
    </location>
</feature>
<evidence type="ECO:0000313" key="2">
    <source>
        <dbReference type="EMBL" id="QDV04887.1"/>
    </source>
</evidence>
<proteinExistence type="predicted"/>
<dbReference type="AlphaFoldDB" id="A0A518ELB5"/>
<dbReference type="Gene3D" id="3.40.390.10">
    <property type="entry name" value="Collagenase (Catalytic Domain)"/>
    <property type="match status" value="1"/>
</dbReference>
<dbReference type="InterPro" id="IPR019026">
    <property type="entry name" value="Peptidase_M64_IgA"/>
</dbReference>
<keyword evidence="3" id="KW-1185">Reference proteome</keyword>
<dbReference type="GO" id="GO:0008237">
    <property type="term" value="F:metallopeptidase activity"/>
    <property type="evidence" value="ECO:0007669"/>
    <property type="project" value="InterPro"/>
</dbReference>